<name>A0ABW2I4U8_9ACTN</name>
<reference evidence="9" key="1">
    <citation type="journal article" date="2019" name="Int. J. Syst. Evol. Microbiol.">
        <title>The Global Catalogue of Microorganisms (GCM) 10K type strain sequencing project: providing services to taxonomists for standard genome sequencing and annotation.</title>
        <authorList>
            <consortium name="The Broad Institute Genomics Platform"/>
            <consortium name="The Broad Institute Genome Sequencing Center for Infectious Disease"/>
            <person name="Wu L."/>
            <person name="Ma J."/>
        </authorList>
    </citation>
    <scope>NUCLEOTIDE SEQUENCE [LARGE SCALE GENOMIC DNA]</scope>
    <source>
        <strain evidence="9">XZYJT-10</strain>
    </source>
</reference>
<keyword evidence="9" id="KW-1185">Reference proteome</keyword>
<dbReference type="RefSeq" id="WP_378977701.1">
    <property type="nucleotide sequence ID" value="NZ_JBHTBJ010000065.1"/>
</dbReference>
<comment type="caution">
    <text evidence="8">The sequence shown here is derived from an EMBL/GenBank/DDBJ whole genome shotgun (WGS) entry which is preliminary data.</text>
</comment>
<feature type="domain" description="LD-carboxypeptidase N-terminal" evidence="6">
    <location>
        <begin position="15"/>
        <end position="131"/>
    </location>
</feature>
<evidence type="ECO:0000313" key="9">
    <source>
        <dbReference type="Proteomes" id="UP001596548"/>
    </source>
</evidence>
<dbReference type="InterPro" id="IPR003507">
    <property type="entry name" value="S66_fam"/>
</dbReference>
<evidence type="ECO:0000256" key="5">
    <source>
        <dbReference type="ARBA" id="ARBA00022825"/>
    </source>
</evidence>
<dbReference type="SUPFAM" id="SSF52317">
    <property type="entry name" value="Class I glutamine amidotransferase-like"/>
    <property type="match status" value="1"/>
</dbReference>
<keyword evidence="3" id="KW-0645">Protease</keyword>
<sequence>MERPVMARVRAGDLVALVAPSGAIGADEVAAAVRVVEGWGLKTRVGRHARGRHSFHSGTDAERLADLNDALRDPDVRAILCLRGGYGLQRIVDDVDFRAARADPKPVMGYSDITALHLALWCEAGLPAVHGPTAGHLSRGADGARRALMGGEPIVVAADPAEGTFPVRVNGVAEGVLLGGNLTILAATAGTRHRIDPRGTILLIEDVNEAPYRIDRSLVQLRRAGWLDGLAGVAIGQFTRCVDGTYPRTAEEVLAEHLTGIPVLGGLPIGHGERQTAVGLGVRAVLDADRGTLIVQPI</sequence>
<dbReference type="InterPro" id="IPR040449">
    <property type="entry name" value="Peptidase_S66_N"/>
</dbReference>
<dbReference type="Pfam" id="PF17676">
    <property type="entry name" value="Peptidase_S66C"/>
    <property type="match status" value="1"/>
</dbReference>
<dbReference type="InterPro" id="IPR029062">
    <property type="entry name" value="Class_I_gatase-like"/>
</dbReference>
<protein>
    <submittedName>
        <fullName evidence="8">LD-carboxypeptidase</fullName>
    </submittedName>
</protein>
<dbReference type="InterPro" id="IPR040921">
    <property type="entry name" value="Peptidase_S66C"/>
</dbReference>
<dbReference type="Gene3D" id="3.50.30.60">
    <property type="entry name" value="LD-carboxypeptidase A C-terminal domain-like"/>
    <property type="match status" value="1"/>
</dbReference>
<accession>A0ABW2I4U8</accession>
<evidence type="ECO:0000313" key="8">
    <source>
        <dbReference type="EMBL" id="MFC7279916.1"/>
    </source>
</evidence>
<keyword evidence="5" id="KW-0720">Serine protease</keyword>
<dbReference type="PIRSF" id="PIRSF028757">
    <property type="entry name" value="LD-carboxypeptidase"/>
    <property type="match status" value="1"/>
</dbReference>
<evidence type="ECO:0000256" key="1">
    <source>
        <dbReference type="ARBA" id="ARBA00010233"/>
    </source>
</evidence>
<dbReference type="PANTHER" id="PTHR30237:SF2">
    <property type="entry name" value="MUREIN TETRAPEPTIDE CARBOXYPEPTIDASE"/>
    <property type="match status" value="1"/>
</dbReference>
<evidence type="ECO:0000259" key="6">
    <source>
        <dbReference type="Pfam" id="PF02016"/>
    </source>
</evidence>
<evidence type="ECO:0000256" key="4">
    <source>
        <dbReference type="ARBA" id="ARBA00022801"/>
    </source>
</evidence>
<dbReference type="SUPFAM" id="SSF141986">
    <property type="entry name" value="LD-carboxypeptidase A C-terminal domain-like"/>
    <property type="match status" value="1"/>
</dbReference>
<organism evidence="8 9">
    <name type="scientific">Paractinoplanes rhizophilus</name>
    <dbReference type="NCBI Taxonomy" id="1416877"/>
    <lineage>
        <taxon>Bacteria</taxon>
        <taxon>Bacillati</taxon>
        <taxon>Actinomycetota</taxon>
        <taxon>Actinomycetes</taxon>
        <taxon>Micromonosporales</taxon>
        <taxon>Micromonosporaceae</taxon>
        <taxon>Paractinoplanes</taxon>
    </lineage>
</organism>
<keyword evidence="4" id="KW-0378">Hydrolase</keyword>
<comment type="similarity">
    <text evidence="1">Belongs to the peptidase S66 family.</text>
</comment>
<keyword evidence="2" id="KW-0121">Carboxypeptidase</keyword>
<proteinExistence type="inferred from homology"/>
<dbReference type="InterPro" id="IPR027461">
    <property type="entry name" value="Carboxypeptidase_A_C_sf"/>
</dbReference>
<gene>
    <name evidence="8" type="ORF">ACFQS1_38665</name>
</gene>
<dbReference type="InterPro" id="IPR027478">
    <property type="entry name" value="LdcA_N"/>
</dbReference>
<dbReference type="PANTHER" id="PTHR30237">
    <property type="entry name" value="MURAMOYLTETRAPEPTIDE CARBOXYPEPTIDASE"/>
    <property type="match status" value="1"/>
</dbReference>
<dbReference type="EMBL" id="JBHTBJ010000065">
    <property type="protein sequence ID" value="MFC7279916.1"/>
    <property type="molecule type" value="Genomic_DNA"/>
</dbReference>
<dbReference type="Pfam" id="PF02016">
    <property type="entry name" value="Peptidase_S66"/>
    <property type="match status" value="1"/>
</dbReference>
<dbReference type="Gene3D" id="3.40.50.10740">
    <property type="entry name" value="Class I glutamine amidotransferase-like"/>
    <property type="match status" value="1"/>
</dbReference>
<dbReference type="Proteomes" id="UP001596548">
    <property type="component" value="Unassembled WGS sequence"/>
</dbReference>
<evidence type="ECO:0000256" key="3">
    <source>
        <dbReference type="ARBA" id="ARBA00022670"/>
    </source>
</evidence>
<evidence type="ECO:0000259" key="7">
    <source>
        <dbReference type="Pfam" id="PF17676"/>
    </source>
</evidence>
<evidence type="ECO:0000256" key="2">
    <source>
        <dbReference type="ARBA" id="ARBA00022645"/>
    </source>
</evidence>
<dbReference type="CDD" id="cd07025">
    <property type="entry name" value="Peptidase_S66"/>
    <property type="match status" value="1"/>
</dbReference>
<feature type="domain" description="LD-carboxypeptidase C-terminal" evidence="7">
    <location>
        <begin position="174"/>
        <end position="286"/>
    </location>
</feature>